<dbReference type="AlphaFoldDB" id="A0A0M0L6P8"/>
<evidence type="ECO:0000313" key="5">
    <source>
        <dbReference type="Proteomes" id="UP000037558"/>
    </source>
</evidence>
<reference evidence="5" key="1">
    <citation type="submission" date="2015-08" db="EMBL/GenBank/DDBJ databases">
        <title>Fjat-14210 dsm16467.</title>
        <authorList>
            <person name="Liu B."/>
            <person name="Wang J."/>
            <person name="Zhu Y."/>
            <person name="Liu G."/>
            <person name="Chen Q."/>
            <person name="Chen Z."/>
            <person name="Lan J."/>
            <person name="Che J."/>
            <person name="Ge C."/>
            <person name="Shi H."/>
            <person name="Pan Z."/>
            <person name="Liu X."/>
        </authorList>
    </citation>
    <scope>NUCLEOTIDE SEQUENCE [LARGE SCALE GENOMIC DNA]</scope>
    <source>
        <strain evidence="5">DSM 16467</strain>
    </source>
</reference>
<evidence type="ECO:0000256" key="2">
    <source>
        <dbReference type="ARBA" id="ARBA00007639"/>
    </source>
</evidence>
<dbReference type="Gene3D" id="3.40.50.2300">
    <property type="match status" value="2"/>
</dbReference>
<dbReference type="InterPro" id="IPR025997">
    <property type="entry name" value="SBP_2_dom"/>
</dbReference>
<name>A0A0M0L6P8_9BACI</name>
<sequence>MRKFGWLLGGSLALGIILSMYSIYSAADIRVQALPTPYKYRIMFISPELGNPYWNPLINAVKSEAKKEHISIEISGSNRMNAEEMQEAMNMAIASRVEGIILLPINDSHITEMANKATVSGIPVFTVINDIPTSLRKSYIGTDHIQSGVKVGKDIAAYLNGKGNIGVVKDSNFLSLQELRLAGIKQALKVYQNIHLIELSQDQVMSRNASQQTDLLLNEHPDLSAFIGLGQNDSSGIVASIEHRSTVENYAIYSFDYTEEAANLMRRRAIVESVEHDLHRIGLKSVQQLSAWLEGKQLPLPTHSYTNTHVISSGIGGN</sequence>
<comment type="subcellular location">
    <subcellularLocation>
        <location evidence="1">Cell envelope</location>
    </subcellularLocation>
</comment>
<dbReference type="GO" id="GO:0030246">
    <property type="term" value="F:carbohydrate binding"/>
    <property type="evidence" value="ECO:0007669"/>
    <property type="project" value="TreeGrafter"/>
</dbReference>
<dbReference type="EMBL" id="LILC01000013">
    <property type="protein sequence ID" value="KOO46343.1"/>
    <property type="molecule type" value="Genomic_DNA"/>
</dbReference>
<dbReference type="InterPro" id="IPR028082">
    <property type="entry name" value="Peripla_BP_I"/>
</dbReference>
<evidence type="ECO:0000256" key="1">
    <source>
        <dbReference type="ARBA" id="ARBA00004196"/>
    </source>
</evidence>
<dbReference type="InterPro" id="IPR050555">
    <property type="entry name" value="Bact_Solute-Bind_Prot2"/>
</dbReference>
<dbReference type="RefSeq" id="WP_053401423.1">
    <property type="nucleotide sequence ID" value="NZ_JAUKEN010000001.1"/>
</dbReference>
<organism evidence="4 5">
    <name type="scientific">Priestia koreensis</name>
    <dbReference type="NCBI Taxonomy" id="284581"/>
    <lineage>
        <taxon>Bacteria</taxon>
        <taxon>Bacillati</taxon>
        <taxon>Bacillota</taxon>
        <taxon>Bacilli</taxon>
        <taxon>Bacillales</taxon>
        <taxon>Bacillaceae</taxon>
        <taxon>Priestia</taxon>
    </lineage>
</organism>
<dbReference type="Proteomes" id="UP000037558">
    <property type="component" value="Unassembled WGS sequence"/>
</dbReference>
<dbReference type="PANTHER" id="PTHR30036:SF7">
    <property type="entry name" value="ABC TRANSPORTER PERIPLASMIC-BINDING PROTEIN YPHF"/>
    <property type="match status" value="1"/>
</dbReference>
<keyword evidence="5" id="KW-1185">Reference proteome</keyword>
<dbReference type="GO" id="GO:0030288">
    <property type="term" value="C:outer membrane-bounded periplasmic space"/>
    <property type="evidence" value="ECO:0007669"/>
    <property type="project" value="TreeGrafter"/>
</dbReference>
<accession>A0A0M0L6P8</accession>
<dbReference type="PATRIC" id="fig|284581.3.peg.2277"/>
<dbReference type="PANTHER" id="PTHR30036">
    <property type="entry name" value="D-XYLOSE-BINDING PERIPLASMIC PROTEIN"/>
    <property type="match status" value="1"/>
</dbReference>
<protein>
    <recommendedName>
        <fullName evidence="3">Periplasmic binding protein domain-containing protein</fullName>
    </recommendedName>
</protein>
<comment type="similarity">
    <text evidence="2">Belongs to the bacterial solute-binding protein 2 family.</text>
</comment>
<feature type="domain" description="Periplasmic binding protein" evidence="3">
    <location>
        <begin position="42"/>
        <end position="297"/>
    </location>
</feature>
<evidence type="ECO:0000259" key="3">
    <source>
        <dbReference type="Pfam" id="PF13407"/>
    </source>
</evidence>
<dbReference type="SUPFAM" id="SSF53822">
    <property type="entry name" value="Periplasmic binding protein-like I"/>
    <property type="match status" value="1"/>
</dbReference>
<proteinExistence type="inferred from homology"/>
<evidence type="ECO:0000313" key="4">
    <source>
        <dbReference type="EMBL" id="KOO46343.1"/>
    </source>
</evidence>
<comment type="caution">
    <text evidence="4">The sequence shown here is derived from an EMBL/GenBank/DDBJ whole genome shotgun (WGS) entry which is preliminary data.</text>
</comment>
<gene>
    <name evidence="4" type="ORF">AMD01_10880</name>
</gene>
<dbReference type="Pfam" id="PF13407">
    <property type="entry name" value="Peripla_BP_4"/>
    <property type="match status" value="1"/>
</dbReference>
<dbReference type="STRING" id="284581.AMD01_10880"/>